<keyword evidence="2" id="KW-1185">Reference proteome</keyword>
<sequence>MTFLQDQDGFSLFGLNDLKVKSVLENKHIATNSPPQCSVTKWKKNPSSDKETLLNLYNMGLLKTPLVDKNELVDGNESISHSIAQYIRIGYNLDSGEKIQEAIQDLSSTLVANLELCRDYVAPISGDLAGFIIGQMLSHISEWNLFSPAEITKLTDGIIHKPVTGVIVYTQPKNLWTIPILAENISALQDMVQEEELEFDEVPTISTIDK</sequence>
<dbReference type="Proteomes" id="UP000789702">
    <property type="component" value="Unassembled WGS sequence"/>
</dbReference>
<evidence type="ECO:0000313" key="2">
    <source>
        <dbReference type="Proteomes" id="UP000789702"/>
    </source>
</evidence>
<accession>A0ACA9MJS2</accession>
<organism evidence="1 2">
    <name type="scientific">Dentiscutata heterogama</name>
    <dbReference type="NCBI Taxonomy" id="1316150"/>
    <lineage>
        <taxon>Eukaryota</taxon>
        <taxon>Fungi</taxon>
        <taxon>Fungi incertae sedis</taxon>
        <taxon>Mucoromycota</taxon>
        <taxon>Glomeromycotina</taxon>
        <taxon>Glomeromycetes</taxon>
        <taxon>Diversisporales</taxon>
        <taxon>Gigasporaceae</taxon>
        <taxon>Dentiscutata</taxon>
    </lineage>
</organism>
<protein>
    <submittedName>
        <fullName evidence="1">3022_t:CDS:1</fullName>
    </submittedName>
</protein>
<name>A0ACA9MJS2_9GLOM</name>
<dbReference type="EMBL" id="CAJVPU010009490">
    <property type="protein sequence ID" value="CAG8595401.1"/>
    <property type="molecule type" value="Genomic_DNA"/>
</dbReference>
<proteinExistence type="predicted"/>
<gene>
    <name evidence="1" type="ORF">DHETER_LOCUS7029</name>
</gene>
<reference evidence="1" key="1">
    <citation type="submission" date="2021-06" db="EMBL/GenBank/DDBJ databases">
        <authorList>
            <person name="Kallberg Y."/>
            <person name="Tangrot J."/>
            <person name="Rosling A."/>
        </authorList>
    </citation>
    <scope>NUCLEOTIDE SEQUENCE</scope>
    <source>
        <strain evidence="1">IL203A</strain>
    </source>
</reference>
<evidence type="ECO:0000313" key="1">
    <source>
        <dbReference type="EMBL" id="CAG8595401.1"/>
    </source>
</evidence>
<comment type="caution">
    <text evidence="1">The sequence shown here is derived from an EMBL/GenBank/DDBJ whole genome shotgun (WGS) entry which is preliminary data.</text>
</comment>